<gene>
    <name evidence="3" type="ORF">DB43_FB00030</name>
</gene>
<sequence>MKILIVKTSSLGDIIQTFPVLDYLRSRFPHAQIDWVVEKPFSELVQGHPAVSNVLYVHTKKWRKFFPLRENWWDICETFSSLRKVTYDVIFDLQGNSKSGLIVGMAKGIKKVGFGWNSVPEWPNLLVSNVKFDPPVGYNIREDYLAIPQQFFNDFTYVPQKILLNISEENQACVKSLLTSGKTVLVCPGTIWRNKQLPEKTLIELLRMIQERFACRYLFIWGSSDEKEMVQRLHTQLIQNSQIVDKLPLPLLQNLMSQVDLVLAMDSLPLHLAGTTGTPTFSIFGASLALKYQPLGTQSHALQGSCPYGQTFTKRCPKLRKCSSGACIQELSAIDIFQSFQAQCSRYLG</sequence>
<dbReference type="OMA" id="ITHLAWA"/>
<dbReference type="GO" id="GO:0008713">
    <property type="term" value="F:ADP-heptose-lipopolysaccharide heptosyltransferase activity"/>
    <property type="evidence" value="ECO:0007669"/>
    <property type="project" value="TreeGrafter"/>
</dbReference>
<dbReference type="PANTHER" id="PTHR30160">
    <property type="entry name" value="TETRAACYLDISACCHARIDE 4'-KINASE-RELATED"/>
    <property type="match status" value="1"/>
</dbReference>
<dbReference type="GO" id="GO:0005829">
    <property type="term" value="C:cytosol"/>
    <property type="evidence" value="ECO:0007669"/>
    <property type="project" value="TreeGrafter"/>
</dbReference>
<dbReference type="RefSeq" id="WP_013924853.1">
    <property type="nucleotide sequence ID" value="NZ_BAWW01000005.1"/>
</dbReference>
<dbReference type="Pfam" id="PF01075">
    <property type="entry name" value="Glyco_transf_9"/>
    <property type="match status" value="1"/>
</dbReference>
<dbReference type="CDD" id="cd03789">
    <property type="entry name" value="GT9_LPS_heptosyltransferase"/>
    <property type="match status" value="1"/>
</dbReference>
<reference evidence="3 4" key="1">
    <citation type="journal article" date="2014" name="Mol. Biol. Evol.">
        <title>Massive expansion of Ubiquitination-related gene families within the Chlamydiae.</title>
        <authorList>
            <person name="Domman D."/>
            <person name="Collingro A."/>
            <person name="Lagkouvardos I."/>
            <person name="Gehre L."/>
            <person name="Weinmaier T."/>
            <person name="Rattei T."/>
            <person name="Subtil A."/>
            <person name="Horn M."/>
        </authorList>
    </citation>
    <scope>NUCLEOTIDE SEQUENCE [LARGE SCALE GENOMIC DNA]</scope>
    <source>
        <strain evidence="3 4">OEW1</strain>
    </source>
</reference>
<dbReference type="PATRIC" id="fig|83552.4.peg.758"/>
<dbReference type="InterPro" id="IPR051199">
    <property type="entry name" value="LPS_LOS_Heptosyltrfase"/>
</dbReference>
<evidence type="ECO:0000256" key="1">
    <source>
        <dbReference type="ARBA" id="ARBA00022676"/>
    </source>
</evidence>
<dbReference type="PANTHER" id="PTHR30160:SF1">
    <property type="entry name" value="LIPOPOLYSACCHARIDE 1,2-N-ACETYLGLUCOSAMINETRANSFERASE-RELATED"/>
    <property type="match status" value="1"/>
</dbReference>
<comment type="caution">
    <text evidence="3">The sequence shown here is derived from an EMBL/GenBank/DDBJ whole genome shotgun (WGS) entry which is preliminary data.</text>
</comment>
<evidence type="ECO:0000313" key="4">
    <source>
        <dbReference type="Proteomes" id="UP000031307"/>
    </source>
</evidence>
<dbReference type="AlphaFoldDB" id="A0A0C1CAN8"/>
<evidence type="ECO:0008006" key="5">
    <source>
        <dbReference type="Google" id="ProtNLM"/>
    </source>
</evidence>
<dbReference type="SUPFAM" id="SSF53756">
    <property type="entry name" value="UDP-Glycosyltransferase/glycogen phosphorylase"/>
    <property type="match status" value="1"/>
</dbReference>
<keyword evidence="2" id="KW-0808">Transferase</keyword>
<proteinExistence type="predicted"/>
<organism evidence="3 4">
    <name type="scientific">Parachlamydia acanthamoebae</name>
    <dbReference type="NCBI Taxonomy" id="83552"/>
    <lineage>
        <taxon>Bacteria</taxon>
        <taxon>Pseudomonadati</taxon>
        <taxon>Chlamydiota</taxon>
        <taxon>Chlamydiia</taxon>
        <taxon>Parachlamydiales</taxon>
        <taxon>Parachlamydiaceae</taxon>
        <taxon>Parachlamydia</taxon>
    </lineage>
</organism>
<dbReference type="Proteomes" id="UP000031307">
    <property type="component" value="Unassembled WGS sequence"/>
</dbReference>
<evidence type="ECO:0000313" key="3">
    <source>
        <dbReference type="EMBL" id="KIA78035.1"/>
    </source>
</evidence>
<dbReference type="InterPro" id="IPR002201">
    <property type="entry name" value="Glyco_trans_9"/>
</dbReference>
<name>A0A0C1CAN8_9BACT</name>
<protein>
    <recommendedName>
        <fullName evidence="5">Lipopolysaccharide heptosyltransferase I</fullName>
    </recommendedName>
</protein>
<accession>A0A0C1CAN8</accession>
<keyword evidence="1" id="KW-0328">Glycosyltransferase</keyword>
<dbReference type="Gene3D" id="3.40.50.2000">
    <property type="entry name" value="Glycogen Phosphorylase B"/>
    <property type="match status" value="2"/>
</dbReference>
<dbReference type="EMBL" id="JSAM01000046">
    <property type="protein sequence ID" value="KIA78035.1"/>
    <property type="molecule type" value="Genomic_DNA"/>
</dbReference>
<evidence type="ECO:0000256" key="2">
    <source>
        <dbReference type="ARBA" id="ARBA00022679"/>
    </source>
</evidence>
<dbReference type="GO" id="GO:0009244">
    <property type="term" value="P:lipopolysaccharide core region biosynthetic process"/>
    <property type="evidence" value="ECO:0007669"/>
    <property type="project" value="TreeGrafter"/>
</dbReference>